<proteinExistence type="predicted"/>
<reference evidence="1" key="1">
    <citation type="submission" date="2022-04" db="EMBL/GenBank/DDBJ databases">
        <title>Genome of the entomopathogenic fungus Entomophthora muscae.</title>
        <authorList>
            <person name="Elya C."/>
            <person name="Lovett B.R."/>
            <person name="Lee E."/>
            <person name="Macias A.M."/>
            <person name="Hajek A.E."/>
            <person name="De Bivort B.L."/>
            <person name="Kasson M.T."/>
            <person name="De Fine Licht H.H."/>
            <person name="Stajich J.E."/>
        </authorList>
    </citation>
    <scope>NUCLEOTIDE SEQUENCE</scope>
    <source>
        <strain evidence="1">Berkeley</strain>
    </source>
</reference>
<dbReference type="Proteomes" id="UP001165960">
    <property type="component" value="Unassembled WGS sequence"/>
</dbReference>
<evidence type="ECO:0000313" key="1">
    <source>
        <dbReference type="EMBL" id="KAJ9050709.1"/>
    </source>
</evidence>
<name>A0ACC2RKW4_9FUNG</name>
<protein>
    <submittedName>
        <fullName evidence="1">Uncharacterized protein</fullName>
    </submittedName>
</protein>
<evidence type="ECO:0000313" key="2">
    <source>
        <dbReference type="Proteomes" id="UP001165960"/>
    </source>
</evidence>
<sequence>MVTESTTKNLNNTQVERIPARRKSRPTLSEQEKSEGRVLRERRGWCQDCQFSPLKNQAQEWDLDHEPKILWEAGPMDQEPARLHLSEIEPLQADTKNAGLCSETGQTKEIIAPKGRLITAPNRGTEAATISFMNLKSTPVAN</sequence>
<accession>A0ACC2RKW4</accession>
<keyword evidence="2" id="KW-1185">Reference proteome</keyword>
<gene>
    <name evidence="1" type="ORF">DSO57_1012040</name>
</gene>
<dbReference type="EMBL" id="QTSX02007142">
    <property type="protein sequence ID" value="KAJ9050709.1"/>
    <property type="molecule type" value="Genomic_DNA"/>
</dbReference>
<organism evidence="1 2">
    <name type="scientific">Entomophthora muscae</name>
    <dbReference type="NCBI Taxonomy" id="34485"/>
    <lineage>
        <taxon>Eukaryota</taxon>
        <taxon>Fungi</taxon>
        <taxon>Fungi incertae sedis</taxon>
        <taxon>Zoopagomycota</taxon>
        <taxon>Entomophthoromycotina</taxon>
        <taxon>Entomophthoromycetes</taxon>
        <taxon>Entomophthorales</taxon>
        <taxon>Entomophthoraceae</taxon>
        <taxon>Entomophthora</taxon>
    </lineage>
</organism>
<comment type="caution">
    <text evidence="1">The sequence shown here is derived from an EMBL/GenBank/DDBJ whole genome shotgun (WGS) entry which is preliminary data.</text>
</comment>